<protein>
    <submittedName>
        <fullName evidence="2">Uncharacterized protein</fullName>
    </submittedName>
</protein>
<name>A0A4Y2B1U0_ARAVE</name>
<reference evidence="2 3" key="1">
    <citation type="journal article" date="2019" name="Sci. Rep.">
        <title>Orb-weaving spider Araneus ventricosus genome elucidates the spidroin gene catalogue.</title>
        <authorList>
            <person name="Kono N."/>
            <person name="Nakamura H."/>
            <person name="Ohtoshi R."/>
            <person name="Moran D.A.P."/>
            <person name="Shinohara A."/>
            <person name="Yoshida Y."/>
            <person name="Fujiwara M."/>
            <person name="Mori M."/>
            <person name="Tomita M."/>
            <person name="Arakawa K."/>
        </authorList>
    </citation>
    <scope>NUCLEOTIDE SEQUENCE [LARGE SCALE GENOMIC DNA]</scope>
</reference>
<evidence type="ECO:0000256" key="1">
    <source>
        <dbReference type="SAM" id="MobiDB-lite"/>
    </source>
</evidence>
<evidence type="ECO:0000313" key="2">
    <source>
        <dbReference type="EMBL" id="GBL86053.1"/>
    </source>
</evidence>
<gene>
    <name evidence="2" type="ORF">AVEN_89104_1</name>
</gene>
<sequence length="87" mass="9740">MHQLILETKRKPNLNSVVTRSQTRKTIPSRSREKEREAVLPEEPSAIVGEDLTPLSLPAAEREDGKLVEFSGDELRKAQIDCSTLQA</sequence>
<evidence type="ECO:0000313" key="3">
    <source>
        <dbReference type="Proteomes" id="UP000499080"/>
    </source>
</evidence>
<feature type="compositionally biased region" description="Polar residues" evidence="1">
    <location>
        <begin position="13"/>
        <end position="29"/>
    </location>
</feature>
<accession>A0A4Y2B1U0</accession>
<dbReference type="AlphaFoldDB" id="A0A4Y2B1U0"/>
<keyword evidence="3" id="KW-1185">Reference proteome</keyword>
<proteinExistence type="predicted"/>
<comment type="caution">
    <text evidence="2">The sequence shown here is derived from an EMBL/GenBank/DDBJ whole genome shotgun (WGS) entry which is preliminary data.</text>
</comment>
<dbReference type="EMBL" id="BGPR01000046">
    <property type="protein sequence ID" value="GBL86053.1"/>
    <property type="molecule type" value="Genomic_DNA"/>
</dbReference>
<organism evidence="2 3">
    <name type="scientific">Araneus ventricosus</name>
    <name type="common">Orbweaver spider</name>
    <name type="synonym">Epeira ventricosa</name>
    <dbReference type="NCBI Taxonomy" id="182803"/>
    <lineage>
        <taxon>Eukaryota</taxon>
        <taxon>Metazoa</taxon>
        <taxon>Ecdysozoa</taxon>
        <taxon>Arthropoda</taxon>
        <taxon>Chelicerata</taxon>
        <taxon>Arachnida</taxon>
        <taxon>Araneae</taxon>
        <taxon>Araneomorphae</taxon>
        <taxon>Entelegynae</taxon>
        <taxon>Araneoidea</taxon>
        <taxon>Araneidae</taxon>
        <taxon>Araneus</taxon>
    </lineage>
</organism>
<feature type="compositionally biased region" description="Basic and acidic residues" evidence="1">
    <location>
        <begin position="30"/>
        <end position="39"/>
    </location>
</feature>
<feature type="region of interest" description="Disordered" evidence="1">
    <location>
        <begin position="1"/>
        <end position="56"/>
    </location>
</feature>
<dbReference type="Proteomes" id="UP000499080">
    <property type="component" value="Unassembled WGS sequence"/>
</dbReference>